<protein>
    <recommendedName>
        <fullName evidence="2">Polymerase nucleotidyl transferase domain-containing protein</fullName>
    </recommendedName>
</protein>
<organism evidence="1">
    <name type="scientific">marine metagenome</name>
    <dbReference type="NCBI Taxonomy" id="408172"/>
    <lineage>
        <taxon>unclassified sequences</taxon>
        <taxon>metagenomes</taxon>
        <taxon>ecological metagenomes</taxon>
    </lineage>
</organism>
<proteinExistence type="predicted"/>
<reference evidence="1" key="1">
    <citation type="submission" date="2018-05" db="EMBL/GenBank/DDBJ databases">
        <authorList>
            <person name="Lanie J.A."/>
            <person name="Ng W.-L."/>
            <person name="Kazmierczak K.M."/>
            <person name="Andrzejewski T.M."/>
            <person name="Davidsen T.M."/>
            <person name="Wayne K.J."/>
            <person name="Tettelin H."/>
            <person name="Glass J.I."/>
            <person name="Rusch D."/>
            <person name="Podicherti R."/>
            <person name="Tsui H.-C.T."/>
            <person name="Winkler M.E."/>
        </authorList>
    </citation>
    <scope>NUCLEOTIDE SEQUENCE</scope>
</reference>
<gene>
    <name evidence="1" type="ORF">METZ01_LOCUS80897</name>
</gene>
<accession>A0A381UMK2</accession>
<dbReference type="AlphaFoldDB" id="A0A381UMK2"/>
<dbReference type="EMBL" id="UINC01006523">
    <property type="protein sequence ID" value="SVA28043.1"/>
    <property type="molecule type" value="Genomic_DNA"/>
</dbReference>
<sequence>MIGSILTHRYRKDADLDINVWFDTEDHPTEPLHIKLRKKAAELNGKDVPGTDHPVNYFAVITKDYFERAGEMADATFNIKKNKLEKHAEEKAFDIEKYLDEFNSEVNKFDLLKGELERDLIDYKELSELETDEVAELKSRLQSKLEEIEKDAFDLVDMYTTTKEERRKAFETPMTPDQIAKWGEQQRLPRNVVYKMLEKYYYFDFLHKIEEIIGDDDKIDDTEMKTLLKYLEKK</sequence>
<name>A0A381UMK2_9ZZZZ</name>
<evidence type="ECO:0000313" key="1">
    <source>
        <dbReference type="EMBL" id="SVA28043.1"/>
    </source>
</evidence>
<evidence type="ECO:0008006" key="2">
    <source>
        <dbReference type="Google" id="ProtNLM"/>
    </source>
</evidence>